<dbReference type="PANTHER" id="PTHR39181:SF1">
    <property type="entry name" value="TYROSINE-PROTEIN PHOSPHATASE YWQE"/>
    <property type="match status" value="1"/>
</dbReference>
<evidence type="ECO:0000256" key="3">
    <source>
        <dbReference type="ARBA" id="ARBA00022801"/>
    </source>
</evidence>
<comment type="catalytic activity">
    <reaction evidence="5">
        <text>O-phospho-L-tyrosyl-[protein] + H2O = L-tyrosyl-[protein] + phosphate</text>
        <dbReference type="Rhea" id="RHEA:10684"/>
        <dbReference type="Rhea" id="RHEA-COMP:10136"/>
        <dbReference type="Rhea" id="RHEA-COMP:20101"/>
        <dbReference type="ChEBI" id="CHEBI:15377"/>
        <dbReference type="ChEBI" id="CHEBI:43474"/>
        <dbReference type="ChEBI" id="CHEBI:46858"/>
        <dbReference type="ChEBI" id="CHEBI:61978"/>
        <dbReference type="EC" id="3.1.3.48"/>
    </reaction>
</comment>
<proteinExistence type="inferred from homology"/>
<dbReference type="EC" id="3.1.3.48" evidence="2"/>
<gene>
    <name evidence="6" type="ORF">H8Z77_01385</name>
</gene>
<keyword evidence="3" id="KW-0378">Hydrolase</keyword>
<evidence type="ECO:0000256" key="5">
    <source>
        <dbReference type="ARBA" id="ARBA00051722"/>
    </source>
</evidence>
<dbReference type="SUPFAM" id="SSF89550">
    <property type="entry name" value="PHP domain-like"/>
    <property type="match status" value="1"/>
</dbReference>
<evidence type="ECO:0000256" key="2">
    <source>
        <dbReference type="ARBA" id="ARBA00013064"/>
    </source>
</evidence>
<dbReference type="EMBL" id="JACOQK010000001">
    <property type="protein sequence ID" value="MBC5786680.1"/>
    <property type="molecule type" value="Genomic_DNA"/>
</dbReference>
<comment type="similarity">
    <text evidence="1">Belongs to the metallo-dependent hydrolases superfamily. CpsB/CapC family.</text>
</comment>
<keyword evidence="4" id="KW-0904">Protein phosphatase</keyword>
<dbReference type="PANTHER" id="PTHR39181">
    <property type="entry name" value="TYROSINE-PROTEIN PHOSPHATASE YWQE"/>
    <property type="match status" value="1"/>
</dbReference>
<evidence type="ECO:0000256" key="1">
    <source>
        <dbReference type="ARBA" id="ARBA00005750"/>
    </source>
</evidence>
<dbReference type="PIRSF" id="PIRSF016557">
    <property type="entry name" value="Caps_synth_CpsB"/>
    <property type="match status" value="1"/>
</dbReference>
<evidence type="ECO:0000313" key="6">
    <source>
        <dbReference type="EMBL" id="MBC5786680.1"/>
    </source>
</evidence>
<accession>A0ABR7ING9</accession>
<dbReference type="Gene3D" id="3.20.20.140">
    <property type="entry name" value="Metal-dependent hydrolases"/>
    <property type="match status" value="1"/>
</dbReference>
<dbReference type="InterPro" id="IPR016667">
    <property type="entry name" value="Caps_polysacc_synth_CpsB/CapC"/>
</dbReference>
<comment type="caution">
    <text evidence="6">The sequence shown here is derived from an EMBL/GenBank/DDBJ whole genome shotgun (WGS) entry which is preliminary data.</text>
</comment>
<protein>
    <recommendedName>
        <fullName evidence="2">protein-tyrosine-phosphatase</fullName>
        <ecNumber evidence="2">3.1.3.48</ecNumber>
    </recommendedName>
</protein>
<dbReference type="RefSeq" id="WP_083256487.1">
    <property type="nucleotide sequence ID" value="NZ_JACOQK010000001.1"/>
</dbReference>
<sequence>MEQALQLLEMQVRHGVNKIVFTPHFHFEEQTPEHFFEQRELAYQKLMLSSKKREIQFEAKLGAEVYFSIRLSKYDLSKFCIEKTNYLLIEFSPMYHYVALIEKVMFDLLSSGIVPIIAHIERYPFLMENPALLSEWVSQGVIVQVNANSLKRTKKTRKKIVKLLEWGLVHVVASDTHSVDLRPPNIWTGLESIEKYQNQLIEHAEKIFQGENLQKASPYMPHKRFGMWM</sequence>
<organism evidence="6 7">
    <name type="scientific">Clostridium facile</name>
    <dbReference type="NCBI Taxonomy" id="2763035"/>
    <lineage>
        <taxon>Bacteria</taxon>
        <taxon>Bacillati</taxon>
        <taxon>Bacillota</taxon>
        <taxon>Clostridia</taxon>
        <taxon>Eubacteriales</taxon>
        <taxon>Clostridiaceae</taxon>
        <taxon>Clostridium</taxon>
    </lineage>
</organism>
<name>A0ABR7ING9_9CLOT</name>
<dbReference type="InterPro" id="IPR016195">
    <property type="entry name" value="Pol/histidinol_Pase-like"/>
</dbReference>
<reference evidence="6 7" key="1">
    <citation type="submission" date="2020-08" db="EMBL/GenBank/DDBJ databases">
        <title>Genome public.</title>
        <authorList>
            <person name="Liu C."/>
            <person name="Sun Q."/>
        </authorList>
    </citation>
    <scope>NUCLEOTIDE SEQUENCE [LARGE SCALE GENOMIC DNA]</scope>
    <source>
        <strain evidence="6 7">NSJ-27</strain>
    </source>
</reference>
<dbReference type="Proteomes" id="UP000649151">
    <property type="component" value="Unassembled WGS sequence"/>
</dbReference>
<evidence type="ECO:0000313" key="7">
    <source>
        <dbReference type="Proteomes" id="UP000649151"/>
    </source>
</evidence>
<evidence type="ECO:0000256" key="4">
    <source>
        <dbReference type="ARBA" id="ARBA00022912"/>
    </source>
</evidence>
<keyword evidence="7" id="KW-1185">Reference proteome</keyword>
<dbReference type="Pfam" id="PF19567">
    <property type="entry name" value="CpsB_CapC"/>
    <property type="match status" value="1"/>
</dbReference>